<evidence type="ECO:0000313" key="2">
    <source>
        <dbReference type="Proteomes" id="UP000814140"/>
    </source>
</evidence>
<sequence>MKLGRYVMNISRTKEIHEGVERRDLRKDTHTAFNASSTHRAHHGPSDGSPQLCMLPAVLCVSHAFFCGWPHAALPPRAAVWLSRGVGAGAPPPRLPPRAPPQATRSGTANLPCRWGGAESPHAPPPPWDHGVGDFDHSPRVLCVALVRFVALVRTLATLCESSISSSSPSSLSGEEDVVDQALRAVLATDLASSSLPTVHAPPALVQSSVAAAGAALSPAFARAGLLPLPRRAPKSPRDTQAKPDPRSEIARCTRQRGCTHRSCSGCCCLRPCACQLHATHPLPSRSLAPPSRAAAASFRAPLPLPSSPSRAPLPLSSSSPPDSSSHTPGRFLSCTPCRALGTPTQPSGPPWDPHNQPMKRRLHPHPHPRPRCCLRRLMETAGAKGRRSRRGRPTSAR</sequence>
<protein>
    <submittedName>
        <fullName evidence="1">Uncharacterized protein</fullName>
    </submittedName>
</protein>
<keyword evidence="2" id="KW-1185">Reference proteome</keyword>
<reference evidence="1" key="2">
    <citation type="journal article" date="2022" name="New Phytol.">
        <title>Evolutionary transition to the ectomycorrhizal habit in the genomes of a hyperdiverse lineage of mushroom-forming fungi.</title>
        <authorList>
            <person name="Looney B."/>
            <person name="Miyauchi S."/>
            <person name="Morin E."/>
            <person name="Drula E."/>
            <person name="Courty P.E."/>
            <person name="Kohler A."/>
            <person name="Kuo A."/>
            <person name="LaButti K."/>
            <person name="Pangilinan J."/>
            <person name="Lipzen A."/>
            <person name="Riley R."/>
            <person name="Andreopoulos W."/>
            <person name="He G."/>
            <person name="Johnson J."/>
            <person name="Nolan M."/>
            <person name="Tritt A."/>
            <person name="Barry K.W."/>
            <person name="Grigoriev I.V."/>
            <person name="Nagy L.G."/>
            <person name="Hibbett D."/>
            <person name="Henrissat B."/>
            <person name="Matheny P.B."/>
            <person name="Labbe J."/>
            <person name="Martin F.M."/>
        </authorList>
    </citation>
    <scope>NUCLEOTIDE SEQUENCE</scope>
    <source>
        <strain evidence="1">HHB10654</strain>
    </source>
</reference>
<name>A0ACB8T0F0_9AGAM</name>
<proteinExistence type="predicted"/>
<organism evidence="1 2">
    <name type="scientific">Artomyces pyxidatus</name>
    <dbReference type="NCBI Taxonomy" id="48021"/>
    <lineage>
        <taxon>Eukaryota</taxon>
        <taxon>Fungi</taxon>
        <taxon>Dikarya</taxon>
        <taxon>Basidiomycota</taxon>
        <taxon>Agaricomycotina</taxon>
        <taxon>Agaricomycetes</taxon>
        <taxon>Russulales</taxon>
        <taxon>Auriscalpiaceae</taxon>
        <taxon>Artomyces</taxon>
    </lineage>
</organism>
<gene>
    <name evidence="1" type="ORF">BV25DRAFT_716848</name>
</gene>
<comment type="caution">
    <text evidence="1">The sequence shown here is derived from an EMBL/GenBank/DDBJ whole genome shotgun (WGS) entry which is preliminary data.</text>
</comment>
<accession>A0ACB8T0F0</accession>
<dbReference type="EMBL" id="MU277210">
    <property type="protein sequence ID" value="KAI0061937.1"/>
    <property type="molecule type" value="Genomic_DNA"/>
</dbReference>
<evidence type="ECO:0000313" key="1">
    <source>
        <dbReference type="EMBL" id="KAI0061937.1"/>
    </source>
</evidence>
<reference evidence="1" key="1">
    <citation type="submission" date="2021-03" db="EMBL/GenBank/DDBJ databases">
        <authorList>
            <consortium name="DOE Joint Genome Institute"/>
            <person name="Ahrendt S."/>
            <person name="Looney B.P."/>
            <person name="Miyauchi S."/>
            <person name="Morin E."/>
            <person name="Drula E."/>
            <person name="Courty P.E."/>
            <person name="Chicoki N."/>
            <person name="Fauchery L."/>
            <person name="Kohler A."/>
            <person name="Kuo A."/>
            <person name="Labutti K."/>
            <person name="Pangilinan J."/>
            <person name="Lipzen A."/>
            <person name="Riley R."/>
            <person name="Andreopoulos W."/>
            <person name="He G."/>
            <person name="Johnson J."/>
            <person name="Barry K.W."/>
            <person name="Grigoriev I.V."/>
            <person name="Nagy L."/>
            <person name="Hibbett D."/>
            <person name="Henrissat B."/>
            <person name="Matheny P.B."/>
            <person name="Labbe J."/>
            <person name="Martin F."/>
        </authorList>
    </citation>
    <scope>NUCLEOTIDE SEQUENCE</scope>
    <source>
        <strain evidence="1">HHB10654</strain>
    </source>
</reference>
<dbReference type="Proteomes" id="UP000814140">
    <property type="component" value="Unassembled WGS sequence"/>
</dbReference>